<protein>
    <submittedName>
        <fullName evidence="5">MRO2B protein</fullName>
    </submittedName>
</protein>
<evidence type="ECO:0000259" key="3">
    <source>
        <dbReference type="Pfam" id="PF23210"/>
    </source>
</evidence>
<keyword evidence="6" id="KW-1185">Reference proteome</keyword>
<gene>
    <name evidence="5" type="primary">Mroh2b</name>
    <name evidence="5" type="ORF">TRILEU_R10990</name>
</gene>
<feature type="domain" description="MROH2B-like N-terminal HEAT-repeats" evidence="4">
    <location>
        <begin position="1"/>
        <end position="147"/>
    </location>
</feature>
<evidence type="ECO:0000256" key="2">
    <source>
        <dbReference type="SAM" id="MobiDB-lite"/>
    </source>
</evidence>
<accession>A0A852IXJ1</accession>
<comment type="caution">
    <text evidence="5">The sequence shown here is derived from an EMBL/GenBank/DDBJ whole genome shotgun (WGS) entry which is preliminary data.</text>
</comment>
<dbReference type="GO" id="GO:0005737">
    <property type="term" value="C:cytoplasm"/>
    <property type="evidence" value="ECO:0007669"/>
    <property type="project" value="TreeGrafter"/>
</dbReference>
<feature type="region of interest" description="Disordered" evidence="2">
    <location>
        <begin position="412"/>
        <end position="432"/>
    </location>
</feature>
<feature type="domain" description="MROH2B-like HEAT-repeats" evidence="3">
    <location>
        <begin position="157"/>
        <end position="489"/>
    </location>
</feature>
<reference evidence="5" key="1">
    <citation type="submission" date="2020-02" db="EMBL/GenBank/DDBJ databases">
        <title>Bird 10,000 Genomes (B10K) Project - Family phase.</title>
        <authorList>
            <person name="Zhang G."/>
        </authorList>
    </citation>
    <scope>NUCLEOTIDE SEQUENCE</scope>
    <source>
        <strain evidence="5">B10K-DU-002-37</strain>
        <tissue evidence="5">Muscle</tissue>
    </source>
</reference>
<evidence type="ECO:0000256" key="1">
    <source>
        <dbReference type="ARBA" id="ARBA00022737"/>
    </source>
</evidence>
<dbReference type="InterPro" id="IPR011989">
    <property type="entry name" value="ARM-like"/>
</dbReference>
<evidence type="ECO:0000313" key="5">
    <source>
        <dbReference type="EMBL" id="NXX46621.1"/>
    </source>
</evidence>
<dbReference type="EMBL" id="WAAF01013548">
    <property type="protein sequence ID" value="NXX46621.1"/>
    <property type="molecule type" value="Genomic_DNA"/>
</dbReference>
<dbReference type="InterPro" id="IPR056282">
    <property type="entry name" value="MROH2B-like_N_HEAT"/>
</dbReference>
<keyword evidence="1" id="KW-0677">Repeat</keyword>
<name>A0A852IXJ1_9PICI</name>
<proteinExistence type="predicted"/>
<feature type="non-terminal residue" evidence="5">
    <location>
        <position position="504"/>
    </location>
</feature>
<dbReference type="InterPro" id="IPR045206">
    <property type="entry name" value="Maestro_heat-like_prot"/>
</dbReference>
<dbReference type="InterPro" id="IPR016024">
    <property type="entry name" value="ARM-type_fold"/>
</dbReference>
<dbReference type="AlphaFoldDB" id="A0A852IXJ1"/>
<sequence length="504" mass="55684">VQVAAGDVLLALAHTHFHLVMAELQSQLKAMGKAPKEPVLLSLGSMAHSYALRCLPFVRVTLPALCATMSQVGSGRVLRAACSALEQWSRGVQRCLCSPELGSFPRLQAVQLCEDFYPAFCYTVGNWLGCEEEEDKQAVVGAMAAMVGLFLQGKQHPEQAWEQLPWLLQQYQEVQDTSRVTESLCYVLDVLEGLQSPVPESTALAISIAVHYQLSDVCKEPGPAHRVLLSRCFLLQAPACPEETLIFLQFQLSAGSHAARAAAVGLLAELVHADTPAVREKLPQMVQAVQSLSHDPSVQVRRAVLEFVRELLSCSSQSCWPWDVVEHIFSEFHQASGRLVPGCILPWKDAEAEALQALCVDILGSLDVSLRGMPKLLLPRLLHYVLQAQYSDLLVPLSRCLRVLLERLERGSEEEEEPDTMASQEEGRSPRPSFPALAQVLVAADPHRNRERTVAALQLLQALQGRMHRALRAVWVTQIPLLLQHLAGKVWVGRKRLEGKEGQQ</sequence>
<dbReference type="OrthoDB" id="1884734at2759"/>
<dbReference type="Gene3D" id="1.25.10.10">
    <property type="entry name" value="Leucine-rich Repeat Variant"/>
    <property type="match status" value="1"/>
</dbReference>
<organism evidence="5 6">
    <name type="scientific">Tricholaema leucomelas</name>
    <name type="common">pied barbet</name>
    <dbReference type="NCBI Taxonomy" id="240729"/>
    <lineage>
        <taxon>Eukaryota</taxon>
        <taxon>Metazoa</taxon>
        <taxon>Chordata</taxon>
        <taxon>Craniata</taxon>
        <taxon>Vertebrata</taxon>
        <taxon>Euteleostomi</taxon>
        <taxon>Archelosauria</taxon>
        <taxon>Archosauria</taxon>
        <taxon>Dinosauria</taxon>
        <taxon>Saurischia</taxon>
        <taxon>Theropoda</taxon>
        <taxon>Coelurosauria</taxon>
        <taxon>Aves</taxon>
        <taxon>Neognathae</taxon>
        <taxon>Neoaves</taxon>
        <taxon>Telluraves</taxon>
        <taxon>Coraciimorphae</taxon>
        <taxon>Piciformes</taxon>
        <taxon>Lybiidae</taxon>
        <taxon>Tricholaema lacrymosa</taxon>
    </lineage>
</organism>
<dbReference type="Pfam" id="PF23210">
    <property type="entry name" value="HEAT_Maestro_2"/>
    <property type="match status" value="1"/>
</dbReference>
<dbReference type="SUPFAM" id="SSF48371">
    <property type="entry name" value="ARM repeat"/>
    <property type="match status" value="1"/>
</dbReference>
<feature type="non-terminal residue" evidence="5">
    <location>
        <position position="1"/>
    </location>
</feature>
<dbReference type="PANTHER" id="PTHR23120:SF44">
    <property type="entry name" value="MAESTRO HEAT-LIKE REPEAT-CONTAINING PROTEIN FAMILY MEMBER 1"/>
    <property type="match status" value="1"/>
</dbReference>
<dbReference type="PANTHER" id="PTHR23120">
    <property type="entry name" value="MAESTRO-RELATED HEAT DOMAIN-CONTAINING"/>
    <property type="match status" value="1"/>
</dbReference>
<dbReference type="Pfam" id="PF23221">
    <property type="entry name" value="HEAT_MROH2B_1st"/>
    <property type="match status" value="1"/>
</dbReference>
<dbReference type="InterPro" id="IPR055408">
    <property type="entry name" value="HEAT_MROH2B-like"/>
</dbReference>
<dbReference type="Proteomes" id="UP000627253">
    <property type="component" value="Unassembled WGS sequence"/>
</dbReference>
<evidence type="ECO:0000259" key="4">
    <source>
        <dbReference type="Pfam" id="PF23221"/>
    </source>
</evidence>
<evidence type="ECO:0000313" key="6">
    <source>
        <dbReference type="Proteomes" id="UP000627253"/>
    </source>
</evidence>